<reference evidence="10" key="1">
    <citation type="submission" date="2017-05" db="EMBL/GenBank/DDBJ databases">
        <authorList>
            <person name="Kirkegaard R."/>
            <person name="Mcilroy J S."/>
        </authorList>
    </citation>
    <scope>NUCLEOTIDE SEQUENCE [LARGE SCALE GENOMIC DNA]</scope>
</reference>
<dbReference type="OrthoDB" id="9765532at2"/>
<dbReference type="Gene3D" id="3.30.70.1450">
    <property type="entry name" value="Regulator of K+ conductance, C-terminal domain"/>
    <property type="match status" value="4"/>
</dbReference>
<keyword evidence="10" id="KW-1185">Reference proteome</keyword>
<sequence>MLPEIVILAIIIVIAALLFATGLIPMDLTALFVLVALALTGLVSPSQALSGFSSPAIVILWAMFILSAGFNRTGISNLIGARLLKLAGKSESRLMAFLMGISALLSAIMNNVGVAAMFLPITLDIARRTKRPASRLLLPMAYGALHGSMMPLIGTSAILIVREVMIEANLKPLNFLDFAPGGLIILIISIAYMVLIGRRFLPFRQAPKALSAADTINEGFAQNQYALQERLAMLIIQDGNPLAGKTLTESRIGQALGLTVLSIKRKDGEIIQATADAIIKDDDQLLVLGRLDRINELCQQPLFVIDDIRPIAEHLVSEGIAMAELLITPESPFVKRTLNEIDFRNKYRVNVLGIQQSDIIRRTNLQHIALMPGDQVLIEGPQASIEEFCQHPGFCQLESKDLSKYLLDERLLSLHIPENSSLIDKTLQESRFGSAYGISVLRVIRDGAQAYLPDHEFRLQADDVLIVEGRPSDIDTFRGLQLVQVVPKVEVDLEELTSGSLQMVEVMLSPTSKLAGKTLRDVHFRGKYNVTVLAIWRRDRAYRSGLGELTLQHGDALLCFGTVENLKAMARESDFVVLKMDLQEPPLYNKAPQTALIMAGVVLSVVFFNVPIAISAIAGGALMVLFGALSMENAYESIDWSSIFLLAAMLPMGIAIQETGAALMVSRWLVSLIGGLGPSWVLAGLMALVILGKLVIPSTVLAVFMAPIALSVAFELGVSPYPFMVGISYALAASFISPLAHPITLMVMTPGSYRFSDYVKHGLPISLIVILVSVLLLPLLFPYY</sequence>
<keyword evidence="4" id="KW-0677">Repeat</keyword>
<feature type="transmembrane region" description="Helical" evidence="7">
    <location>
        <begin position="668"/>
        <end position="688"/>
    </location>
</feature>
<dbReference type="InterPro" id="IPR036721">
    <property type="entry name" value="RCK_C_sf"/>
</dbReference>
<dbReference type="RefSeq" id="WP_087862860.1">
    <property type="nucleotide sequence ID" value="NZ_LT859958.1"/>
</dbReference>
<dbReference type="KEGG" id="abat:CFX1CAM_2000"/>
<evidence type="ECO:0000256" key="4">
    <source>
        <dbReference type="ARBA" id="ARBA00022737"/>
    </source>
</evidence>
<comment type="subcellular location">
    <subcellularLocation>
        <location evidence="1">Membrane</location>
        <topology evidence="1">Multi-pass membrane protein</topology>
    </subcellularLocation>
</comment>
<dbReference type="GO" id="GO:0005886">
    <property type="term" value="C:plasma membrane"/>
    <property type="evidence" value="ECO:0007669"/>
    <property type="project" value="TreeGrafter"/>
</dbReference>
<gene>
    <name evidence="9" type="ORF">CFX1CAM_2000</name>
</gene>
<feature type="transmembrane region" description="Helical" evidence="7">
    <location>
        <begin position="95"/>
        <end position="119"/>
    </location>
</feature>
<evidence type="ECO:0000256" key="1">
    <source>
        <dbReference type="ARBA" id="ARBA00004141"/>
    </source>
</evidence>
<keyword evidence="6 7" id="KW-0472">Membrane</keyword>
<evidence type="ECO:0000256" key="6">
    <source>
        <dbReference type="ARBA" id="ARBA00023136"/>
    </source>
</evidence>
<dbReference type="PANTHER" id="PTHR43652">
    <property type="entry name" value="BASIC AMINO ACID ANTIPORTER YFCC-RELATED"/>
    <property type="match status" value="1"/>
</dbReference>
<feature type="transmembrane region" description="Helical" evidence="7">
    <location>
        <begin position="140"/>
        <end position="161"/>
    </location>
</feature>
<dbReference type="SUPFAM" id="SSF116726">
    <property type="entry name" value="TrkA C-terminal domain-like"/>
    <property type="match status" value="4"/>
</dbReference>
<dbReference type="GO" id="GO:0008324">
    <property type="term" value="F:monoatomic cation transmembrane transporter activity"/>
    <property type="evidence" value="ECO:0007669"/>
    <property type="project" value="InterPro"/>
</dbReference>
<keyword evidence="5 7" id="KW-1133">Transmembrane helix</keyword>
<feature type="transmembrane region" description="Helical" evidence="7">
    <location>
        <begin position="5"/>
        <end position="24"/>
    </location>
</feature>
<accession>A0A1Y6K5U5</accession>
<name>A0A1Y6K5U5_9CHLR</name>
<feature type="transmembrane region" description="Helical" evidence="7">
    <location>
        <begin position="694"/>
        <end position="714"/>
    </location>
</feature>
<dbReference type="PROSITE" id="PS51202">
    <property type="entry name" value="RCK_C"/>
    <property type="match status" value="4"/>
</dbReference>
<feature type="transmembrane region" description="Helical" evidence="7">
    <location>
        <begin position="596"/>
        <end position="626"/>
    </location>
</feature>
<proteinExistence type="predicted"/>
<dbReference type="Pfam" id="PF03600">
    <property type="entry name" value="CitMHS"/>
    <property type="match status" value="1"/>
</dbReference>
<feature type="domain" description="RCK C-terminal" evidence="8">
    <location>
        <begin position="491"/>
        <end position="575"/>
    </location>
</feature>
<evidence type="ECO:0000256" key="7">
    <source>
        <dbReference type="SAM" id="Phobius"/>
    </source>
</evidence>
<dbReference type="InterPro" id="IPR051679">
    <property type="entry name" value="DASS-Related_Transporters"/>
</dbReference>
<evidence type="ECO:0000256" key="2">
    <source>
        <dbReference type="ARBA" id="ARBA00022448"/>
    </source>
</evidence>
<dbReference type="EMBL" id="LT859958">
    <property type="protein sequence ID" value="SMX55065.1"/>
    <property type="molecule type" value="Genomic_DNA"/>
</dbReference>
<dbReference type="Proteomes" id="UP000195514">
    <property type="component" value="Chromosome I"/>
</dbReference>
<organism evidence="9 10">
    <name type="scientific">Candidatus Brevifilum fermentans</name>
    <dbReference type="NCBI Taxonomy" id="1986204"/>
    <lineage>
        <taxon>Bacteria</taxon>
        <taxon>Bacillati</taxon>
        <taxon>Chloroflexota</taxon>
        <taxon>Anaerolineae</taxon>
        <taxon>Anaerolineales</taxon>
        <taxon>Anaerolineaceae</taxon>
        <taxon>Candidatus Brevifilum</taxon>
    </lineage>
</organism>
<dbReference type="Pfam" id="PF02080">
    <property type="entry name" value="TrkA_C"/>
    <property type="match status" value="4"/>
</dbReference>
<feature type="transmembrane region" description="Helical" evidence="7">
    <location>
        <begin position="56"/>
        <end position="75"/>
    </location>
</feature>
<keyword evidence="2" id="KW-0813">Transport</keyword>
<feature type="domain" description="RCK C-terminal" evidence="8">
    <location>
        <begin position="397"/>
        <end position="483"/>
    </location>
</feature>
<evidence type="ECO:0000256" key="5">
    <source>
        <dbReference type="ARBA" id="ARBA00022989"/>
    </source>
</evidence>
<dbReference type="InterPro" id="IPR006037">
    <property type="entry name" value="RCK_C"/>
</dbReference>
<evidence type="ECO:0000256" key="3">
    <source>
        <dbReference type="ARBA" id="ARBA00022692"/>
    </source>
</evidence>
<dbReference type="InterPro" id="IPR004680">
    <property type="entry name" value="Cit_transptr-like_dom"/>
</dbReference>
<feature type="transmembrane region" description="Helical" evidence="7">
    <location>
        <begin position="30"/>
        <end position="49"/>
    </location>
</feature>
<feature type="transmembrane region" description="Helical" evidence="7">
    <location>
        <begin position="181"/>
        <end position="201"/>
    </location>
</feature>
<evidence type="ECO:0000313" key="10">
    <source>
        <dbReference type="Proteomes" id="UP000195514"/>
    </source>
</evidence>
<dbReference type="GO" id="GO:0006813">
    <property type="term" value="P:potassium ion transport"/>
    <property type="evidence" value="ECO:0007669"/>
    <property type="project" value="InterPro"/>
</dbReference>
<dbReference type="AlphaFoldDB" id="A0A1Y6K5U5"/>
<dbReference type="PANTHER" id="PTHR43652:SF2">
    <property type="entry name" value="BASIC AMINO ACID ANTIPORTER YFCC-RELATED"/>
    <property type="match status" value="1"/>
</dbReference>
<protein>
    <submittedName>
        <fullName evidence="9">Putative TrkA-C domain protein</fullName>
    </submittedName>
</protein>
<evidence type="ECO:0000313" key="9">
    <source>
        <dbReference type="EMBL" id="SMX55065.1"/>
    </source>
</evidence>
<evidence type="ECO:0000259" key="8">
    <source>
        <dbReference type="PROSITE" id="PS51202"/>
    </source>
</evidence>
<feature type="domain" description="RCK C-terminal" evidence="8">
    <location>
        <begin position="309"/>
        <end position="394"/>
    </location>
</feature>
<keyword evidence="3 7" id="KW-0812">Transmembrane</keyword>
<feature type="domain" description="RCK C-terminal" evidence="8">
    <location>
        <begin position="218"/>
        <end position="303"/>
    </location>
</feature>
<feature type="transmembrane region" description="Helical" evidence="7">
    <location>
        <begin position="638"/>
        <end position="656"/>
    </location>
</feature>
<feature type="transmembrane region" description="Helical" evidence="7">
    <location>
        <begin position="761"/>
        <end position="781"/>
    </location>
</feature>
<feature type="transmembrane region" description="Helical" evidence="7">
    <location>
        <begin position="721"/>
        <end position="741"/>
    </location>
</feature>